<reference evidence="2 3" key="1">
    <citation type="journal article" date="2012" name="J. Bacteriol.">
        <title>Complete genome sequences of Methylophaga sp. strain JAM1 and Methylophaga sp. strain JAM7.</title>
        <authorList>
            <person name="Villeneuve C."/>
            <person name="Martineau C."/>
            <person name="Mauffrey F."/>
            <person name="Villemur R."/>
        </authorList>
    </citation>
    <scope>NUCLEOTIDE SEQUENCE [LARGE SCALE GENOMIC DNA]</scope>
    <source>
        <strain evidence="2 3">JAM7</strain>
    </source>
</reference>
<keyword evidence="1" id="KW-0472">Membrane</keyword>
<proteinExistence type="predicted"/>
<name>I1YJF6_METFJ</name>
<protein>
    <submittedName>
        <fullName evidence="2">Uncharacterized protein</fullName>
    </submittedName>
</protein>
<keyword evidence="1" id="KW-1133">Transmembrane helix</keyword>
<feature type="transmembrane region" description="Helical" evidence="1">
    <location>
        <begin position="53"/>
        <end position="74"/>
    </location>
</feature>
<dbReference type="Proteomes" id="UP000009145">
    <property type="component" value="Chromosome"/>
</dbReference>
<dbReference type="EMBL" id="CP003380">
    <property type="protein sequence ID" value="AFJ03049.1"/>
    <property type="molecule type" value="Genomic_DNA"/>
</dbReference>
<dbReference type="KEGG" id="mec:Q7C_1908"/>
<evidence type="ECO:0000313" key="2">
    <source>
        <dbReference type="EMBL" id="AFJ03049.1"/>
    </source>
</evidence>
<feature type="transmembrane region" description="Helical" evidence="1">
    <location>
        <begin position="21"/>
        <end position="41"/>
    </location>
</feature>
<dbReference type="PATRIC" id="fig|754477.3.peg.1879"/>
<gene>
    <name evidence="2" type="ordered locus">Q7C_1908</name>
</gene>
<sequence>MRGGRGRLRRSDGLKDQINGGVYHGAISYLTIALVCYFVFFDINMMSQFFGQFLIAFTSALAGAFTGTRAAMLWQAKREDTARNEENIRVIFTSLMLCQQYHDMCEKLLKHFGDHPSAERWIKINLIGLKMTQESTHDIGSLYSALGAKNGYLIEAILHAEWVARSAFNVSQERDTEYQAVQQSLIEHGVGRYVSEVQMTQHIGDGWVTKLKSLTSELYTATNEGIRQNKIAIEKLRKAKNLLYPED</sequence>
<organism evidence="2 3">
    <name type="scientific">Methylophaga frappieri (strain ATCC BAA-2434 / DSM 25690 / JAM7)</name>
    <dbReference type="NCBI Taxonomy" id="754477"/>
    <lineage>
        <taxon>Bacteria</taxon>
        <taxon>Pseudomonadati</taxon>
        <taxon>Pseudomonadota</taxon>
        <taxon>Gammaproteobacteria</taxon>
        <taxon>Thiotrichales</taxon>
        <taxon>Piscirickettsiaceae</taxon>
        <taxon>Methylophaga</taxon>
    </lineage>
</organism>
<dbReference type="AlphaFoldDB" id="I1YJF6"/>
<dbReference type="HOGENOM" id="CLU_1123499_0_0_6"/>
<accession>I1YJF6</accession>
<keyword evidence="3" id="KW-1185">Reference proteome</keyword>
<dbReference type="STRING" id="754477.Q7C_1908"/>
<keyword evidence="1" id="KW-0812">Transmembrane</keyword>
<evidence type="ECO:0000313" key="3">
    <source>
        <dbReference type="Proteomes" id="UP000009145"/>
    </source>
</evidence>
<evidence type="ECO:0000256" key="1">
    <source>
        <dbReference type="SAM" id="Phobius"/>
    </source>
</evidence>